<dbReference type="Proteomes" id="UP000789525">
    <property type="component" value="Unassembled WGS sequence"/>
</dbReference>
<name>A0ACA9MY66_9GLOM</name>
<evidence type="ECO:0000313" key="1">
    <source>
        <dbReference type="EMBL" id="CAG8620953.1"/>
    </source>
</evidence>
<accession>A0ACA9MY66</accession>
<proteinExistence type="predicted"/>
<dbReference type="EMBL" id="CAJVPT010016707">
    <property type="protein sequence ID" value="CAG8620953.1"/>
    <property type="molecule type" value="Genomic_DNA"/>
</dbReference>
<evidence type="ECO:0000313" key="2">
    <source>
        <dbReference type="Proteomes" id="UP000789525"/>
    </source>
</evidence>
<gene>
    <name evidence="1" type="ORF">ACOLOM_LOCUS7327</name>
</gene>
<sequence>MAQEVGSHQDYNLSESLYHIRIYSRMVSYASQCLELHQFGDNAIQNPSSESDSTSTAHSTQALVAAISFALANWIMLKRTMTLAFNQGSVPVWSTGHDCLALDLTPDGVLQVIYFTLPHSSLPHFNIVDSSEGYIYFPALILEAVICFLTVIKTYQKATGMYPSKTNLFLVLYRDGVSYYVLNLLEAASIPVSQTHQLTPIINRNRYPLR</sequence>
<organism evidence="1 2">
    <name type="scientific">Acaulospora colombiana</name>
    <dbReference type="NCBI Taxonomy" id="27376"/>
    <lineage>
        <taxon>Eukaryota</taxon>
        <taxon>Fungi</taxon>
        <taxon>Fungi incertae sedis</taxon>
        <taxon>Mucoromycota</taxon>
        <taxon>Glomeromycotina</taxon>
        <taxon>Glomeromycetes</taxon>
        <taxon>Diversisporales</taxon>
        <taxon>Acaulosporaceae</taxon>
        <taxon>Acaulospora</taxon>
    </lineage>
</organism>
<protein>
    <submittedName>
        <fullName evidence="1">9915_t:CDS:1</fullName>
    </submittedName>
</protein>
<comment type="caution">
    <text evidence="1">The sequence shown here is derived from an EMBL/GenBank/DDBJ whole genome shotgun (WGS) entry which is preliminary data.</text>
</comment>
<reference evidence="1" key="1">
    <citation type="submission" date="2021-06" db="EMBL/GenBank/DDBJ databases">
        <authorList>
            <person name="Kallberg Y."/>
            <person name="Tangrot J."/>
            <person name="Rosling A."/>
        </authorList>
    </citation>
    <scope>NUCLEOTIDE SEQUENCE</scope>
    <source>
        <strain evidence="1">CL356</strain>
    </source>
</reference>
<keyword evidence="2" id="KW-1185">Reference proteome</keyword>